<dbReference type="EMBL" id="LBUT01000002">
    <property type="protein sequence ID" value="KKQ71553.1"/>
    <property type="molecule type" value="Genomic_DNA"/>
</dbReference>
<evidence type="ECO:0000313" key="2">
    <source>
        <dbReference type="Proteomes" id="UP000034406"/>
    </source>
</evidence>
<protein>
    <submittedName>
        <fullName evidence="1">Uncharacterized protein</fullName>
    </submittedName>
</protein>
<accession>A0A0G0JVJ8</accession>
<proteinExistence type="predicted"/>
<name>A0A0G0JVJ8_9BACT</name>
<gene>
    <name evidence="1" type="ORF">US90_C0002G0036</name>
</gene>
<organism evidence="1 2">
    <name type="scientific">Candidatus Shapirobacteria bacterium GW2011_GWE2_38_30</name>
    <dbReference type="NCBI Taxonomy" id="1618490"/>
    <lineage>
        <taxon>Bacteria</taxon>
        <taxon>Candidatus Shapironibacteriota</taxon>
    </lineage>
</organism>
<dbReference type="PATRIC" id="fig|1618490.4.peg.120"/>
<sequence>MIYCQMVLMIAGIVRGWEYRSKKLHYNKNMNYPKHMEEKIRIEVAVAYLQHEFKKLFLNLPEEYFEKINREIERWTNSPELSNPRDFWNGFHGISMGFKLKIGLIYLITAENVGWEKVTLDTDKLNFGVENEDTLLVGDKDRSGKIFREFFENNPNLMKERLGRVKTIRDNGVFREDDPIIVVEKMIEKENKLSVYDGNGRLGRFIMEERRQITAYVAKYKTKENNPINYWLPTSILMDNLYYLYGAIKNKDEILIDSYIKILKDMINHSESGKYEFWERALTSKEEYRKVIEERMGQ</sequence>
<evidence type="ECO:0000313" key="1">
    <source>
        <dbReference type="EMBL" id="KKQ71553.1"/>
    </source>
</evidence>
<dbReference type="AlphaFoldDB" id="A0A0G0JVJ8"/>
<reference evidence="1 2" key="1">
    <citation type="journal article" date="2015" name="Nature">
        <title>rRNA introns, odd ribosomes, and small enigmatic genomes across a large radiation of phyla.</title>
        <authorList>
            <person name="Brown C.T."/>
            <person name="Hug L.A."/>
            <person name="Thomas B.C."/>
            <person name="Sharon I."/>
            <person name="Castelle C.J."/>
            <person name="Singh A."/>
            <person name="Wilkins M.J."/>
            <person name="Williams K.H."/>
            <person name="Banfield J.F."/>
        </authorList>
    </citation>
    <scope>NUCLEOTIDE SEQUENCE [LARGE SCALE GENOMIC DNA]</scope>
</reference>
<dbReference type="Proteomes" id="UP000034406">
    <property type="component" value="Unassembled WGS sequence"/>
</dbReference>
<comment type="caution">
    <text evidence="1">The sequence shown here is derived from an EMBL/GenBank/DDBJ whole genome shotgun (WGS) entry which is preliminary data.</text>
</comment>